<dbReference type="InterPro" id="IPR011010">
    <property type="entry name" value="DNA_brk_join_enz"/>
</dbReference>
<dbReference type="InterPro" id="IPR041588">
    <property type="entry name" value="Integrase_H2C2"/>
</dbReference>
<evidence type="ECO:0000256" key="1">
    <source>
        <dbReference type="ARBA" id="ARBA00023172"/>
    </source>
</evidence>
<keyword evidence="4" id="KW-1185">Reference proteome</keyword>
<dbReference type="GO" id="GO:0015074">
    <property type="term" value="P:DNA integration"/>
    <property type="evidence" value="ECO:0007669"/>
    <property type="project" value="InterPro"/>
</dbReference>
<sequence length="301" mass="34105">MDHALLVNVRNTKNNVDRNFIINNSNKNGIDLIEVCRKYMALRKPETTHSKFFVRYEKSQCTVQAIGKNTFGKIPQKVAEYLNLPNSTLYTGHCFRRTSASLLADSGASIDVWKRHGGGNLLLLPKAYLDLGLEIVPNQQVRIKYLDASLIVGMSTSIYDLVIVSTLLTKFIFTQAFIPNIGTVASSTITNFTLYLTPFTVQGISSSELYSEFLFWALWDSLAIENNLLKRVWESPDGKERNYQTILPRKRVPEVLQAVHSGVGGGHFGINKTLDKVRERFYWLGSRSDVEEWCRRCATIT</sequence>
<dbReference type="GO" id="GO:0003677">
    <property type="term" value="F:DNA binding"/>
    <property type="evidence" value="ECO:0007669"/>
    <property type="project" value="InterPro"/>
</dbReference>
<accession>A0AAV8VJB3</accession>
<organism evidence="3 4">
    <name type="scientific">Exocentrus adspersus</name>
    <dbReference type="NCBI Taxonomy" id="1586481"/>
    <lineage>
        <taxon>Eukaryota</taxon>
        <taxon>Metazoa</taxon>
        <taxon>Ecdysozoa</taxon>
        <taxon>Arthropoda</taxon>
        <taxon>Hexapoda</taxon>
        <taxon>Insecta</taxon>
        <taxon>Pterygota</taxon>
        <taxon>Neoptera</taxon>
        <taxon>Endopterygota</taxon>
        <taxon>Coleoptera</taxon>
        <taxon>Polyphaga</taxon>
        <taxon>Cucujiformia</taxon>
        <taxon>Chrysomeloidea</taxon>
        <taxon>Cerambycidae</taxon>
        <taxon>Lamiinae</taxon>
        <taxon>Acanthocinini</taxon>
        <taxon>Exocentrus</taxon>
    </lineage>
</organism>
<dbReference type="EMBL" id="JANEYG010000076">
    <property type="protein sequence ID" value="KAJ8914232.1"/>
    <property type="molecule type" value="Genomic_DNA"/>
</dbReference>
<gene>
    <name evidence="3" type="ORF">NQ315_003596</name>
</gene>
<protein>
    <recommendedName>
        <fullName evidence="2">Integrase zinc-binding domain-containing protein</fullName>
    </recommendedName>
</protein>
<evidence type="ECO:0000313" key="3">
    <source>
        <dbReference type="EMBL" id="KAJ8914232.1"/>
    </source>
</evidence>
<dbReference type="Gene3D" id="1.10.443.10">
    <property type="entry name" value="Intergrase catalytic core"/>
    <property type="match status" value="1"/>
</dbReference>
<dbReference type="GO" id="GO:0006310">
    <property type="term" value="P:DNA recombination"/>
    <property type="evidence" value="ECO:0007669"/>
    <property type="project" value="UniProtKB-KW"/>
</dbReference>
<proteinExistence type="predicted"/>
<reference evidence="3 4" key="1">
    <citation type="journal article" date="2023" name="Insect Mol. Biol.">
        <title>Genome sequencing provides insights into the evolution of gene families encoding plant cell wall-degrading enzymes in longhorned beetles.</title>
        <authorList>
            <person name="Shin N.R."/>
            <person name="Okamura Y."/>
            <person name="Kirsch R."/>
            <person name="Pauchet Y."/>
        </authorList>
    </citation>
    <scope>NUCLEOTIDE SEQUENCE [LARGE SCALE GENOMIC DNA]</scope>
    <source>
        <strain evidence="3">EAD_L_NR</strain>
    </source>
</reference>
<dbReference type="InterPro" id="IPR013762">
    <property type="entry name" value="Integrase-like_cat_sf"/>
</dbReference>
<dbReference type="Pfam" id="PF17921">
    <property type="entry name" value="Integrase_H2C2"/>
    <property type="match status" value="1"/>
</dbReference>
<dbReference type="SUPFAM" id="SSF56349">
    <property type="entry name" value="DNA breaking-rejoining enzymes"/>
    <property type="match status" value="1"/>
</dbReference>
<dbReference type="Gene3D" id="1.10.340.70">
    <property type="match status" value="1"/>
</dbReference>
<evidence type="ECO:0000313" key="4">
    <source>
        <dbReference type="Proteomes" id="UP001159042"/>
    </source>
</evidence>
<dbReference type="AlphaFoldDB" id="A0AAV8VJB3"/>
<feature type="domain" description="Integrase zinc-binding" evidence="2">
    <location>
        <begin position="248"/>
        <end position="299"/>
    </location>
</feature>
<comment type="caution">
    <text evidence="3">The sequence shown here is derived from an EMBL/GenBank/DDBJ whole genome shotgun (WGS) entry which is preliminary data.</text>
</comment>
<keyword evidence="1" id="KW-0233">DNA recombination</keyword>
<evidence type="ECO:0000259" key="2">
    <source>
        <dbReference type="Pfam" id="PF17921"/>
    </source>
</evidence>
<name>A0AAV8VJB3_9CUCU</name>
<dbReference type="Proteomes" id="UP001159042">
    <property type="component" value="Unassembled WGS sequence"/>
</dbReference>
<dbReference type="FunFam" id="1.10.340.70:FF:000001">
    <property type="entry name" value="Retrovirus-related Pol polyprotein from transposon gypsy-like Protein"/>
    <property type="match status" value="1"/>
</dbReference>